<name>A0A5M8QHM4_9BACT</name>
<reference evidence="11 12" key="1">
    <citation type="submission" date="2019-07" db="EMBL/GenBank/DDBJ databases">
        <authorList>
            <person name="Qu J.-H."/>
        </authorList>
    </citation>
    <scope>NUCLEOTIDE SEQUENCE [LARGE SCALE GENOMIC DNA]</scope>
    <source>
        <strain evidence="11 12">MDT1-10-3</strain>
    </source>
</reference>
<comment type="caution">
    <text evidence="11">The sequence shown here is derived from an EMBL/GenBank/DDBJ whole genome shotgun (WGS) entry which is preliminary data.</text>
</comment>
<evidence type="ECO:0000256" key="3">
    <source>
        <dbReference type="ARBA" id="ARBA00022723"/>
    </source>
</evidence>
<protein>
    <submittedName>
        <fullName evidence="11">Endonuclease III</fullName>
    </submittedName>
</protein>
<accession>A0A5M8QHM4</accession>
<dbReference type="Gene3D" id="1.10.1670.10">
    <property type="entry name" value="Helix-hairpin-Helix base-excision DNA repair enzymes (C-terminal)"/>
    <property type="match status" value="1"/>
</dbReference>
<dbReference type="CDD" id="cd00056">
    <property type="entry name" value="ENDO3c"/>
    <property type="match status" value="1"/>
</dbReference>
<reference evidence="11 12" key="2">
    <citation type="submission" date="2019-09" db="EMBL/GenBank/DDBJ databases">
        <title>A bacterium isolated from glacier soil.</title>
        <authorList>
            <person name="Liu Q."/>
        </authorList>
    </citation>
    <scope>NUCLEOTIDE SEQUENCE [LARGE SCALE GENOMIC DNA]</scope>
    <source>
        <strain evidence="11 12">MDT1-10-3</strain>
    </source>
</reference>
<proteinExistence type="inferred from homology"/>
<evidence type="ECO:0000313" key="12">
    <source>
        <dbReference type="Proteomes" id="UP000323866"/>
    </source>
</evidence>
<evidence type="ECO:0000256" key="8">
    <source>
        <dbReference type="ARBA" id="ARBA00023204"/>
    </source>
</evidence>
<dbReference type="GO" id="GO:0051539">
    <property type="term" value="F:4 iron, 4 sulfur cluster binding"/>
    <property type="evidence" value="ECO:0007669"/>
    <property type="project" value="InterPro"/>
</dbReference>
<evidence type="ECO:0000259" key="10">
    <source>
        <dbReference type="SMART" id="SM00478"/>
    </source>
</evidence>
<dbReference type="Gene3D" id="1.10.340.30">
    <property type="entry name" value="Hypothetical protein, domain 2"/>
    <property type="match status" value="1"/>
</dbReference>
<keyword evidence="6" id="KW-0408">Iron</keyword>
<keyword evidence="11" id="KW-0255">Endonuclease</keyword>
<dbReference type="GO" id="GO:0004519">
    <property type="term" value="F:endonuclease activity"/>
    <property type="evidence" value="ECO:0007669"/>
    <property type="project" value="UniProtKB-KW"/>
</dbReference>
<dbReference type="SUPFAM" id="SSF48150">
    <property type="entry name" value="DNA-glycosylase"/>
    <property type="match status" value="1"/>
</dbReference>
<keyword evidence="3" id="KW-0479">Metal-binding</keyword>
<organism evidence="11 12">
    <name type="scientific">Rufibacter glacialis</name>
    <dbReference type="NCBI Taxonomy" id="1259555"/>
    <lineage>
        <taxon>Bacteria</taxon>
        <taxon>Pseudomonadati</taxon>
        <taxon>Bacteroidota</taxon>
        <taxon>Cytophagia</taxon>
        <taxon>Cytophagales</taxon>
        <taxon>Hymenobacteraceae</taxon>
        <taxon>Rufibacter</taxon>
    </lineage>
</organism>
<dbReference type="Pfam" id="PF00730">
    <property type="entry name" value="HhH-GPD"/>
    <property type="match status" value="1"/>
</dbReference>
<dbReference type="InterPro" id="IPR003651">
    <property type="entry name" value="Endonuclease3_FeS-loop_motif"/>
</dbReference>
<keyword evidence="9" id="KW-0326">Glycosidase</keyword>
<evidence type="ECO:0000256" key="5">
    <source>
        <dbReference type="ARBA" id="ARBA00022801"/>
    </source>
</evidence>
<keyword evidence="8" id="KW-0234">DNA repair</keyword>
<dbReference type="InterPro" id="IPR003265">
    <property type="entry name" value="HhH-GPD_domain"/>
</dbReference>
<comment type="cofactor">
    <cofactor evidence="1">
        <name>[4Fe-4S] cluster</name>
        <dbReference type="ChEBI" id="CHEBI:49883"/>
    </cofactor>
</comment>
<dbReference type="InterPro" id="IPR004035">
    <property type="entry name" value="Endouclease-III_FeS-bd_BS"/>
</dbReference>
<sequence length="239" mass="27328">MAQAQQHLSPPEKIWQVHIRLNEVFGHLSGHPRRDPMRELISTMLSHRTTHTNEEKAYFQMLEKFPIWQAVMDAPVEELTQALAPAEFPGAKALNIQKALRLIQVEHPDFSLDFLHDLDVPQAMAWLMVLPGVGLKTATLVLLFNFQKPVFPVDTHVHRISQRVGLIGAKVTHDKAHQILLDMLPKDALVLYNLHRHLLKHGQKICTWHSPKCEVCVLQNLCNYYADVRSKGIDLPYKG</sequence>
<dbReference type="PANTHER" id="PTHR47203:SF1">
    <property type="entry name" value="HYPOTHETICAL BASE EXCISION DNA REPAIR PROTEIN (EUROFUNG)"/>
    <property type="match status" value="1"/>
</dbReference>
<comment type="similarity">
    <text evidence="2">Belongs to the Nth/MutY family.</text>
</comment>
<evidence type="ECO:0000256" key="7">
    <source>
        <dbReference type="ARBA" id="ARBA00023014"/>
    </source>
</evidence>
<keyword evidence="4" id="KW-0227">DNA damage</keyword>
<dbReference type="GO" id="GO:0016798">
    <property type="term" value="F:hydrolase activity, acting on glycosyl bonds"/>
    <property type="evidence" value="ECO:0007669"/>
    <property type="project" value="UniProtKB-KW"/>
</dbReference>
<dbReference type="GO" id="GO:0140097">
    <property type="term" value="F:catalytic activity, acting on DNA"/>
    <property type="evidence" value="ECO:0007669"/>
    <property type="project" value="UniProtKB-ARBA"/>
</dbReference>
<evidence type="ECO:0000256" key="9">
    <source>
        <dbReference type="ARBA" id="ARBA00023295"/>
    </source>
</evidence>
<dbReference type="PIRSF" id="PIRSF001435">
    <property type="entry name" value="Nth"/>
    <property type="match status" value="1"/>
</dbReference>
<evidence type="ECO:0000313" key="11">
    <source>
        <dbReference type="EMBL" id="KAA6435535.1"/>
    </source>
</evidence>
<evidence type="ECO:0000256" key="6">
    <source>
        <dbReference type="ARBA" id="ARBA00023004"/>
    </source>
</evidence>
<evidence type="ECO:0000256" key="1">
    <source>
        <dbReference type="ARBA" id="ARBA00001966"/>
    </source>
</evidence>
<evidence type="ECO:0000256" key="2">
    <source>
        <dbReference type="ARBA" id="ARBA00008343"/>
    </source>
</evidence>
<gene>
    <name evidence="11" type="ORF">FOE74_06210</name>
</gene>
<dbReference type="EMBL" id="VKKZ01000019">
    <property type="protein sequence ID" value="KAA6435535.1"/>
    <property type="molecule type" value="Genomic_DNA"/>
</dbReference>
<dbReference type="PROSITE" id="PS00764">
    <property type="entry name" value="ENDONUCLEASE_III_1"/>
    <property type="match status" value="1"/>
</dbReference>
<dbReference type="SMART" id="SM00478">
    <property type="entry name" value="ENDO3c"/>
    <property type="match status" value="1"/>
</dbReference>
<dbReference type="InterPro" id="IPR011257">
    <property type="entry name" value="DNA_glycosylase"/>
</dbReference>
<dbReference type="InterPro" id="IPR023170">
    <property type="entry name" value="HhH_base_excis_C"/>
</dbReference>
<dbReference type="AlphaFoldDB" id="A0A5M8QHM4"/>
<keyword evidence="11" id="KW-0540">Nuclease</keyword>
<dbReference type="PANTHER" id="PTHR47203">
    <property type="match status" value="1"/>
</dbReference>
<keyword evidence="7" id="KW-0411">Iron-sulfur</keyword>
<evidence type="ECO:0000256" key="4">
    <source>
        <dbReference type="ARBA" id="ARBA00022763"/>
    </source>
</evidence>
<feature type="domain" description="HhH-GPD" evidence="10">
    <location>
        <begin position="45"/>
        <end position="204"/>
    </location>
</feature>
<dbReference type="GO" id="GO:0006284">
    <property type="term" value="P:base-excision repair"/>
    <property type="evidence" value="ECO:0007669"/>
    <property type="project" value="InterPro"/>
</dbReference>
<dbReference type="SMART" id="SM00525">
    <property type="entry name" value="FES"/>
    <property type="match status" value="1"/>
</dbReference>
<dbReference type="GO" id="GO:0046872">
    <property type="term" value="F:metal ion binding"/>
    <property type="evidence" value="ECO:0007669"/>
    <property type="project" value="UniProtKB-KW"/>
</dbReference>
<dbReference type="Proteomes" id="UP000323866">
    <property type="component" value="Unassembled WGS sequence"/>
</dbReference>
<keyword evidence="5" id="KW-0378">Hydrolase</keyword>
<dbReference type="OrthoDB" id="9800977at2"/>